<feature type="transmembrane region" description="Helical" evidence="5">
    <location>
        <begin position="134"/>
        <end position="152"/>
    </location>
</feature>
<evidence type="ECO:0000256" key="3">
    <source>
        <dbReference type="ARBA" id="ARBA00022989"/>
    </source>
</evidence>
<comment type="subcellular location">
    <subcellularLocation>
        <location evidence="1">Membrane</location>
        <topology evidence="1">Multi-pass membrane protein</topology>
    </subcellularLocation>
</comment>
<dbReference type="PANTHER" id="PTHR48022:SF15">
    <property type="entry name" value="ALPHA-GLUCOSIDE TRANSPORTER, PUTATIVE (AFU_ORTHOLOGUE AFUA_5G00500)-RELATED"/>
    <property type="match status" value="1"/>
</dbReference>
<evidence type="ECO:0000256" key="1">
    <source>
        <dbReference type="ARBA" id="ARBA00004141"/>
    </source>
</evidence>
<evidence type="ECO:0000256" key="2">
    <source>
        <dbReference type="ARBA" id="ARBA00022692"/>
    </source>
</evidence>
<feature type="transmembrane region" description="Helical" evidence="5">
    <location>
        <begin position="107"/>
        <end position="125"/>
    </location>
</feature>
<accession>A0A9W8YH10</accession>
<protein>
    <recommendedName>
        <fullName evidence="8">Major facilitator superfamily (MFS) profile domain-containing protein</fullName>
    </recommendedName>
</protein>
<sequence>MWLSPYWLVAKGRHEKARHNLARVHSAGYDVDGHMAEIHDSLARQNADNEAQGSIAECFTRKHIVRTLVATSMFFIQNASGNAWVIGYMSYFMQLGGMSAAKSFDTTVGMSGLMTVGNICGWFFVEKFGRRGTALYGTGILCVTLFVIGILACVDSGGALWGQVAFMGIWAFGKLICNDMELPSTHTDNN</sequence>
<name>A0A9W8YH10_9PLEO</name>
<dbReference type="InterPro" id="IPR005828">
    <property type="entry name" value="MFS_sugar_transport-like"/>
</dbReference>
<proteinExistence type="predicted"/>
<dbReference type="Pfam" id="PF00083">
    <property type="entry name" value="Sugar_tr"/>
    <property type="match status" value="1"/>
</dbReference>
<dbReference type="OrthoDB" id="6612291at2759"/>
<dbReference type="PANTHER" id="PTHR48022">
    <property type="entry name" value="PLASTIDIC GLUCOSE TRANSPORTER 4"/>
    <property type="match status" value="1"/>
</dbReference>
<evidence type="ECO:0000313" key="6">
    <source>
        <dbReference type="EMBL" id="KAJ4375360.1"/>
    </source>
</evidence>
<feature type="transmembrane region" description="Helical" evidence="5">
    <location>
        <begin position="68"/>
        <end position="87"/>
    </location>
</feature>
<dbReference type="GO" id="GO:0005351">
    <property type="term" value="F:carbohydrate:proton symporter activity"/>
    <property type="evidence" value="ECO:0007669"/>
    <property type="project" value="TreeGrafter"/>
</dbReference>
<dbReference type="InterPro" id="IPR050360">
    <property type="entry name" value="MFS_Sugar_Transporters"/>
</dbReference>
<comment type="caution">
    <text evidence="6">The sequence shown here is derived from an EMBL/GenBank/DDBJ whole genome shotgun (WGS) entry which is preliminary data.</text>
</comment>
<evidence type="ECO:0000313" key="7">
    <source>
        <dbReference type="Proteomes" id="UP001140560"/>
    </source>
</evidence>
<dbReference type="InterPro" id="IPR036259">
    <property type="entry name" value="MFS_trans_sf"/>
</dbReference>
<keyword evidence="4 5" id="KW-0472">Membrane</keyword>
<dbReference type="EMBL" id="JAPEUY010000003">
    <property type="protein sequence ID" value="KAJ4375360.1"/>
    <property type="molecule type" value="Genomic_DNA"/>
</dbReference>
<evidence type="ECO:0000256" key="4">
    <source>
        <dbReference type="ARBA" id="ARBA00023136"/>
    </source>
</evidence>
<keyword evidence="2 5" id="KW-0812">Transmembrane</keyword>
<gene>
    <name evidence="6" type="ORF">N0V83_002446</name>
</gene>
<evidence type="ECO:0000256" key="5">
    <source>
        <dbReference type="SAM" id="Phobius"/>
    </source>
</evidence>
<feature type="transmembrane region" description="Helical" evidence="5">
    <location>
        <begin position="158"/>
        <end position="177"/>
    </location>
</feature>
<dbReference type="Proteomes" id="UP001140560">
    <property type="component" value="Unassembled WGS sequence"/>
</dbReference>
<keyword evidence="3 5" id="KW-1133">Transmembrane helix</keyword>
<reference evidence="6" key="1">
    <citation type="submission" date="2022-10" db="EMBL/GenBank/DDBJ databases">
        <title>Tapping the CABI collections for fungal endophytes: first genome assemblies for Collariella, Neodidymelliopsis, Ascochyta clinopodiicola, Didymella pomorum, Didymosphaeria variabile, Neocosmospora piperis and Neocucurbitaria cava.</title>
        <authorList>
            <person name="Hill R."/>
        </authorList>
    </citation>
    <scope>NUCLEOTIDE SEQUENCE</scope>
    <source>
        <strain evidence="6">IMI 356814</strain>
    </source>
</reference>
<evidence type="ECO:0008006" key="8">
    <source>
        <dbReference type="Google" id="ProtNLM"/>
    </source>
</evidence>
<dbReference type="Gene3D" id="1.20.1250.20">
    <property type="entry name" value="MFS general substrate transporter like domains"/>
    <property type="match status" value="1"/>
</dbReference>
<dbReference type="AlphaFoldDB" id="A0A9W8YH10"/>
<dbReference type="SUPFAM" id="SSF103473">
    <property type="entry name" value="MFS general substrate transporter"/>
    <property type="match status" value="1"/>
</dbReference>
<keyword evidence="7" id="KW-1185">Reference proteome</keyword>
<organism evidence="6 7">
    <name type="scientific">Neocucurbitaria cava</name>
    <dbReference type="NCBI Taxonomy" id="798079"/>
    <lineage>
        <taxon>Eukaryota</taxon>
        <taxon>Fungi</taxon>
        <taxon>Dikarya</taxon>
        <taxon>Ascomycota</taxon>
        <taxon>Pezizomycotina</taxon>
        <taxon>Dothideomycetes</taxon>
        <taxon>Pleosporomycetidae</taxon>
        <taxon>Pleosporales</taxon>
        <taxon>Pleosporineae</taxon>
        <taxon>Cucurbitariaceae</taxon>
        <taxon>Neocucurbitaria</taxon>
    </lineage>
</organism>
<dbReference type="GO" id="GO:0016020">
    <property type="term" value="C:membrane"/>
    <property type="evidence" value="ECO:0007669"/>
    <property type="project" value="UniProtKB-SubCell"/>
</dbReference>